<keyword evidence="3" id="KW-1185">Reference proteome</keyword>
<dbReference type="Proteomes" id="UP000016934">
    <property type="component" value="Unassembled WGS sequence"/>
</dbReference>
<sequence>MYVVVSECVSMQVIVSVCPWSGARMHAILVTHLQSVEMLMGSRRAPQAGRHVALIVWCRCGMAQQAEAPQQRMAGRGGGSRDNGSTDARRATDGDDAKRWSRVPRGCQARQAGQADRDCVATGRGRQPWLLDEHRGCRWRKRLLAGGHVGAERTTSRHSSDRLGAPETALLPSPSPDKRSVPRVLDPPEPAWTKRDHGKVCLPSAISINMRLAIGVVHSRPSQPDVNPCSNHPGGDAL</sequence>
<dbReference type="RefSeq" id="XP_007705283.1">
    <property type="nucleotide sequence ID" value="XM_007707093.1"/>
</dbReference>
<dbReference type="OMA" id="RCGMAQQ"/>
<dbReference type="EMBL" id="KB445654">
    <property type="protein sequence ID" value="EMD58779.1"/>
    <property type="molecule type" value="Genomic_DNA"/>
</dbReference>
<evidence type="ECO:0000256" key="1">
    <source>
        <dbReference type="SAM" id="MobiDB-lite"/>
    </source>
</evidence>
<evidence type="ECO:0000313" key="2">
    <source>
        <dbReference type="EMBL" id="EMD58779.1"/>
    </source>
</evidence>
<feature type="compositionally biased region" description="Polar residues" evidence="1">
    <location>
        <begin position="220"/>
        <end position="230"/>
    </location>
</feature>
<evidence type="ECO:0000313" key="3">
    <source>
        <dbReference type="Proteomes" id="UP000016934"/>
    </source>
</evidence>
<protein>
    <submittedName>
        <fullName evidence="2">Uncharacterized protein</fullName>
    </submittedName>
</protein>
<dbReference type="GeneID" id="19137878"/>
<proteinExistence type="predicted"/>
<feature type="region of interest" description="Disordered" evidence="1">
    <location>
        <begin position="68"/>
        <end position="120"/>
    </location>
</feature>
<dbReference type="OrthoDB" id="10456281at2759"/>
<accession>M2QUG1</accession>
<name>M2QUG1_COCSN</name>
<organism evidence="2 3">
    <name type="scientific">Cochliobolus sativus (strain ND90Pr / ATCC 201652)</name>
    <name type="common">Common root rot and spot blotch fungus</name>
    <name type="synonym">Bipolaris sorokiniana</name>
    <dbReference type="NCBI Taxonomy" id="665912"/>
    <lineage>
        <taxon>Eukaryota</taxon>
        <taxon>Fungi</taxon>
        <taxon>Dikarya</taxon>
        <taxon>Ascomycota</taxon>
        <taxon>Pezizomycotina</taxon>
        <taxon>Dothideomycetes</taxon>
        <taxon>Pleosporomycetidae</taxon>
        <taxon>Pleosporales</taxon>
        <taxon>Pleosporineae</taxon>
        <taxon>Pleosporaceae</taxon>
        <taxon>Bipolaris</taxon>
    </lineage>
</organism>
<reference evidence="2 3" key="1">
    <citation type="journal article" date="2012" name="PLoS Pathog.">
        <title>Diverse lifestyles and strategies of plant pathogenesis encoded in the genomes of eighteen Dothideomycetes fungi.</title>
        <authorList>
            <person name="Ohm R.A."/>
            <person name="Feau N."/>
            <person name="Henrissat B."/>
            <person name="Schoch C.L."/>
            <person name="Horwitz B.A."/>
            <person name="Barry K.W."/>
            <person name="Condon B.J."/>
            <person name="Copeland A.C."/>
            <person name="Dhillon B."/>
            <person name="Glaser F."/>
            <person name="Hesse C.N."/>
            <person name="Kosti I."/>
            <person name="LaButti K."/>
            <person name="Lindquist E.A."/>
            <person name="Lucas S."/>
            <person name="Salamov A.A."/>
            <person name="Bradshaw R.E."/>
            <person name="Ciuffetti L."/>
            <person name="Hamelin R.C."/>
            <person name="Kema G.H.J."/>
            <person name="Lawrence C."/>
            <person name="Scott J.A."/>
            <person name="Spatafora J.W."/>
            <person name="Turgeon B.G."/>
            <person name="de Wit P.J.G.M."/>
            <person name="Zhong S."/>
            <person name="Goodwin S.B."/>
            <person name="Grigoriev I.V."/>
        </authorList>
    </citation>
    <scope>NUCLEOTIDE SEQUENCE [LARGE SCALE GENOMIC DNA]</scope>
    <source>
        <strain evidence="3">ND90Pr / ATCC 201652</strain>
    </source>
</reference>
<gene>
    <name evidence="2" type="ORF">COCSADRAFT_348125</name>
</gene>
<feature type="compositionally biased region" description="Basic and acidic residues" evidence="1">
    <location>
        <begin position="87"/>
        <end position="99"/>
    </location>
</feature>
<dbReference type="AlphaFoldDB" id="M2QUG1"/>
<dbReference type="KEGG" id="bsc:COCSADRAFT_348125"/>
<reference evidence="3" key="2">
    <citation type="journal article" date="2013" name="PLoS Genet.">
        <title>Comparative genome structure, secondary metabolite, and effector coding capacity across Cochliobolus pathogens.</title>
        <authorList>
            <person name="Condon B.J."/>
            <person name="Leng Y."/>
            <person name="Wu D."/>
            <person name="Bushley K.E."/>
            <person name="Ohm R.A."/>
            <person name="Otillar R."/>
            <person name="Martin J."/>
            <person name="Schackwitz W."/>
            <person name="Grimwood J."/>
            <person name="MohdZainudin N."/>
            <person name="Xue C."/>
            <person name="Wang R."/>
            <person name="Manning V.A."/>
            <person name="Dhillon B."/>
            <person name="Tu Z.J."/>
            <person name="Steffenson B.J."/>
            <person name="Salamov A."/>
            <person name="Sun H."/>
            <person name="Lowry S."/>
            <person name="LaButti K."/>
            <person name="Han J."/>
            <person name="Copeland A."/>
            <person name="Lindquist E."/>
            <person name="Barry K."/>
            <person name="Schmutz J."/>
            <person name="Baker S.E."/>
            <person name="Ciuffetti L.M."/>
            <person name="Grigoriev I.V."/>
            <person name="Zhong S."/>
            <person name="Turgeon B.G."/>
        </authorList>
    </citation>
    <scope>NUCLEOTIDE SEQUENCE [LARGE SCALE GENOMIC DNA]</scope>
    <source>
        <strain evidence="3">ND90Pr / ATCC 201652</strain>
    </source>
</reference>
<feature type="region of interest" description="Disordered" evidence="1">
    <location>
        <begin position="219"/>
        <end position="238"/>
    </location>
</feature>
<feature type="compositionally biased region" description="Basic and acidic residues" evidence="1">
    <location>
        <begin position="150"/>
        <end position="161"/>
    </location>
</feature>
<dbReference type="HOGENOM" id="CLU_101847_0_0_1"/>
<feature type="region of interest" description="Disordered" evidence="1">
    <location>
        <begin position="149"/>
        <end position="196"/>
    </location>
</feature>